<dbReference type="InterPro" id="IPR002401">
    <property type="entry name" value="Cyt_P450_E_grp-I"/>
</dbReference>
<feature type="binding site" description="axial binding residue" evidence="8">
    <location>
        <position position="453"/>
    </location>
    <ligand>
        <name>heme</name>
        <dbReference type="ChEBI" id="CHEBI:30413"/>
    </ligand>
    <ligandPart>
        <name>Fe</name>
        <dbReference type="ChEBI" id="CHEBI:18248"/>
    </ligandPart>
</feature>
<keyword evidence="10" id="KW-0812">Transmembrane</keyword>
<comment type="similarity">
    <text evidence="2 9">Belongs to the cytochrome P450 family.</text>
</comment>
<dbReference type="CDD" id="cd11073">
    <property type="entry name" value="CYP76-like"/>
    <property type="match status" value="1"/>
</dbReference>
<dbReference type="GO" id="GO:0016705">
    <property type="term" value="F:oxidoreductase activity, acting on paired donors, with incorporation or reduction of molecular oxygen"/>
    <property type="evidence" value="ECO:0007669"/>
    <property type="project" value="InterPro"/>
</dbReference>
<proteinExistence type="inferred from homology"/>
<keyword evidence="4 8" id="KW-0479">Metal-binding</keyword>
<dbReference type="GeneID" id="120258025"/>
<dbReference type="Gene3D" id="1.10.630.10">
    <property type="entry name" value="Cytochrome P450"/>
    <property type="match status" value="1"/>
</dbReference>
<dbReference type="Proteomes" id="UP001515500">
    <property type="component" value="Chromosome 4"/>
</dbReference>
<dbReference type="InterPro" id="IPR001128">
    <property type="entry name" value="Cyt_P450"/>
</dbReference>
<evidence type="ECO:0000313" key="11">
    <source>
        <dbReference type="Proteomes" id="UP001515500"/>
    </source>
</evidence>
<dbReference type="PANTHER" id="PTHR47950:SF13">
    <property type="entry name" value="CYTOCHROME P450, FAMILY 76, SUBFAMILY G, POLYPEPTIDE 1"/>
    <property type="match status" value="1"/>
</dbReference>
<evidence type="ECO:0000256" key="7">
    <source>
        <dbReference type="ARBA" id="ARBA00023033"/>
    </source>
</evidence>
<name>A0AB40B1S1_DIOCR</name>
<evidence type="ECO:0000256" key="5">
    <source>
        <dbReference type="ARBA" id="ARBA00023002"/>
    </source>
</evidence>
<reference evidence="12" key="1">
    <citation type="submission" date="2025-08" db="UniProtKB">
        <authorList>
            <consortium name="RefSeq"/>
        </authorList>
    </citation>
    <scope>IDENTIFICATION</scope>
</reference>
<keyword evidence="11" id="KW-1185">Reference proteome</keyword>
<keyword evidence="7 9" id="KW-0503">Monooxygenase</keyword>
<evidence type="ECO:0000256" key="2">
    <source>
        <dbReference type="ARBA" id="ARBA00010617"/>
    </source>
</evidence>
<evidence type="ECO:0000256" key="10">
    <source>
        <dbReference type="SAM" id="Phobius"/>
    </source>
</evidence>
<dbReference type="FunFam" id="1.10.630.10:FF:000126">
    <property type="entry name" value="Predicted protein"/>
    <property type="match status" value="1"/>
</dbReference>
<accession>A0AB40B1S1</accession>
<keyword evidence="10" id="KW-0472">Membrane</keyword>
<keyword evidence="5 9" id="KW-0560">Oxidoreductase</keyword>
<dbReference type="InterPro" id="IPR036396">
    <property type="entry name" value="Cyt_P450_sf"/>
</dbReference>
<keyword evidence="6 8" id="KW-0408">Iron</keyword>
<comment type="cofactor">
    <cofactor evidence="1 8">
        <name>heme</name>
        <dbReference type="ChEBI" id="CHEBI:30413"/>
    </cofactor>
</comment>
<feature type="transmembrane region" description="Helical" evidence="10">
    <location>
        <begin position="6"/>
        <end position="25"/>
    </location>
</feature>
<gene>
    <name evidence="12" type="primary">LOC120258025</name>
</gene>
<dbReference type="InterPro" id="IPR017972">
    <property type="entry name" value="Cyt_P450_CS"/>
</dbReference>
<evidence type="ECO:0000313" key="12">
    <source>
        <dbReference type="RefSeq" id="XP_039121298.1"/>
    </source>
</evidence>
<dbReference type="GO" id="GO:0005506">
    <property type="term" value="F:iron ion binding"/>
    <property type="evidence" value="ECO:0007669"/>
    <property type="project" value="InterPro"/>
</dbReference>
<dbReference type="Pfam" id="PF00067">
    <property type="entry name" value="p450"/>
    <property type="match status" value="1"/>
</dbReference>
<dbReference type="GO" id="GO:0004497">
    <property type="term" value="F:monooxygenase activity"/>
    <property type="evidence" value="ECO:0007669"/>
    <property type="project" value="UniProtKB-KW"/>
</dbReference>
<dbReference type="PROSITE" id="PS00086">
    <property type="entry name" value="CYTOCHROME_P450"/>
    <property type="match status" value="1"/>
</dbReference>
<evidence type="ECO:0000256" key="1">
    <source>
        <dbReference type="ARBA" id="ARBA00001971"/>
    </source>
</evidence>
<keyword evidence="10" id="KW-1133">Transmembrane helix</keyword>
<organism evidence="11 12">
    <name type="scientific">Dioscorea cayennensis subsp. rotundata</name>
    <name type="common">White Guinea yam</name>
    <name type="synonym">Dioscorea rotundata</name>
    <dbReference type="NCBI Taxonomy" id="55577"/>
    <lineage>
        <taxon>Eukaryota</taxon>
        <taxon>Viridiplantae</taxon>
        <taxon>Streptophyta</taxon>
        <taxon>Embryophyta</taxon>
        <taxon>Tracheophyta</taxon>
        <taxon>Spermatophyta</taxon>
        <taxon>Magnoliopsida</taxon>
        <taxon>Liliopsida</taxon>
        <taxon>Dioscoreales</taxon>
        <taxon>Dioscoreaceae</taxon>
        <taxon>Dioscorea</taxon>
    </lineage>
</organism>
<evidence type="ECO:0000256" key="6">
    <source>
        <dbReference type="ARBA" id="ARBA00023004"/>
    </source>
</evidence>
<evidence type="ECO:0000256" key="4">
    <source>
        <dbReference type="ARBA" id="ARBA00022723"/>
    </source>
</evidence>
<evidence type="ECO:0000256" key="8">
    <source>
        <dbReference type="PIRSR" id="PIRSR602401-1"/>
    </source>
</evidence>
<evidence type="ECO:0000256" key="9">
    <source>
        <dbReference type="RuleBase" id="RU000461"/>
    </source>
</evidence>
<dbReference type="SUPFAM" id="SSF48264">
    <property type="entry name" value="Cytochrome P450"/>
    <property type="match status" value="1"/>
</dbReference>
<keyword evidence="3 8" id="KW-0349">Heme</keyword>
<dbReference type="RefSeq" id="XP_039121298.1">
    <property type="nucleotide sequence ID" value="XM_039265364.1"/>
</dbReference>
<protein>
    <submittedName>
        <fullName evidence="12">Geraniol 8-hydroxylase</fullName>
    </submittedName>
</protein>
<dbReference type="PRINTS" id="PR00385">
    <property type="entry name" value="P450"/>
</dbReference>
<dbReference type="PANTHER" id="PTHR47950">
    <property type="entry name" value="CYTOCHROME P450, FAMILY 76, SUBFAMILY C, POLYPEPTIDE 5-RELATED"/>
    <property type="match status" value="1"/>
</dbReference>
<dbReference type="GO" id="GO:0020037">
    <property type="term" value="F:heme binding"/>
    <property type="evidence" value="ECO:0007669"/>
    <property type="project" value="InterPro"/>
</dbReference>
<sequence>MEFLLTRTVTIIQLALLLLALSFILHRRLRRRPITTPASLPPGPRPLPLIGNFLNIGTLPHQSCAMLARKYGPIMTIHLGAVTTVVISSASAAQEMFKQHDAALAGRYVYEAINLKNGNEGSVITAQPGPRWRSLRRLQNTMFFTSSRLEAMRGVRAGCVDTLMRRITAASGGGTQPVNVSKLLFLTMFDHIGRIALSRDVLLDSDWDQIGGAFLYHASQIMELMGKPNSADYVPSLRRLDPQGIKKRMEFHIGSLLKLVSSFVMERIAEGVRDDKEKDFLDMLLEFAHQQVDEDTKLSPTAININIVETLIAGTDSSAGTMEWAMAELMHKPSTLKKVQEELRRNIHPGEKIEEKHVVELPYLNAVIKEALRMHPPVPFLIPHKSTKACTVMGYHIPQDTQILVNSWGIGRQEKLWNDPDDFQPERFIKDGGIDYKGNHFHFIPFGSGRRICPGIPLVQRMLPLVLGTMLYKFDWVLPNNGIKAEDMDMRERLGTTLRKAVQLSAIPVPYKAEEAIGVAGDQ</sequence>
<dbReference type="PRINTS" id="PR00463">
    <property type="entry name" value="EP450I"/>
</dbReference>
<evidence type="ECO:0000256" key="3">
    <source>
        <dbReference type="ARBA" id="ARBA00022617"/>
    </source>
</evidence>
<dbReference type="AlphaFoldDB" id="A0AB40B1S1"/>